<dbReference type="OrthoDB" id="5286829at2759"/>
<dbReference type="GeneID" id="34608107"/>
<dbReference type="SUPFAM" id="SSF53474">
    <property type="entry name" value="alpha/beta-Hydrolases"/>
    <property type="match status" value="1"/>
</dbReference>
<evidence type="ECO:0000313" key="2">
    <source>
        <dbReference type="Proteomes" id="UP000184188"/>
    </source>
</evidence>
<sequence length="297" mass="33220">MGLPPSKPPPAPFNPTPAQLEAMNNEWIEPYDEATAPANLTYALYEQKTRGEGQQGSYWFALPSGYDDPSNRERRYPVLVWLHGGMKRASQGSDAVAMYLDAMKEGTMPETIIVLPQALPVGWYVNSIDGKFPIEKILIQDFLPHVDGKFRTTGRRGAEGFSMGGYGAAHLALTYPHLFAASSSVAPALMLKLADEPRERVWDTFRDDQGYYEKNHPLTLIKEQKEALRSSQLSVRLLSGGDNPALIEVFDLMSRELTDANIKHIARHFEEAGHEYERILAGLGDGAYTFWRDAFQV</sequence>
<dbReference type="InterPro" id="IPR000801">
    <property type="entry name" value="Esterase-like"/>
</dbReference>
<evidence type="ECO:0000313" key="1">
    <source>
        <dbReference type="EMBL" id="OJJ51057.1"/>
    </source>
</evidence>
<evidence type="ECO:0008006" key="3">
    <source>
        <dbReference type="Google" id="ProtNLM"/>
    </source>
</evidence>
<proteinExistence type="predicted"/>
<dbReference type="VEuPathDB" id="FungiDB:ASPZODRAFT_127061"/>
<dbReference type="AlphaFoldDB" id="A0A1L9SVF4"/>
<dbReference type="GO" id="GO:0016747">
    <property type="term" value="F:acyltransferase activity, transferring groups other than amino-acyl groups"/>
    <property type="evidence" value="ECO:0007669"/>
    <property type="project" value="TreeGrafter"/>
</dbReference>
<dbReference type="Pfam" id="PF00756">
    <property type="entry name" value="Esterase"/>
    <property type="match status" value="1"/>
</dbReference>
<protein>
    <recommendedName>
        <fullName evidence="3">Esterase</fullName>
    </recommendedName>
</protein>
<dbReference type="Gene3D" id="3.40.50.1820">
    <property type="entry name" value="alpha/beta hydrolase"/>
    <property type="match status" value="1"/>
</dbReference>
<reference evidence="2" key="1">
    <citation type="journal article" date="2017" name="Genome Biol.">
        <title>Comparative genomics reveals high biological diversity and specific adaptations in the industrially and medically important fungal genus Aspergillus.</title>
        <authorList>
            <person name="de Vries R.P."/>
            <person name="Riley R."/>
            <person name="Wiebenga A."/>
            <person name="Aguilar-Osorio G."/>
            <person name="Amillis S."/>
            <person name="Uchima C.A."/>
            <person name="Anderluh G."/>
            <person name="Asadollahi M."/>
            <person name="Askin M."/>
            <person name="Barry K."/>
            <person name="Battaglia E."/>
            <person name="Bayram O."/>
            <person name="Benocci T."/>
            <person name="Braus-Stromeyer S.A."/>
            <person name="Caldana C."/>
            <person name="Canovas D."/>
            <person name="Cerqueira G.C."/>
            <person name="Chen F."/>
            <person name="Chen W."/>
            <person name="Choi C."/>
            <person name="Clum A."/>
            <person name="Dos Santos R.A."/>
            <person name="Damasio A.R."/>
            <person name="Diallinas G."/>
            <person name="Emri T."/>
            <person name="Fekete E."/>
            <person name="Flipphi M."/>
            <person name="Freyberg S."/>
            <person name="Gallo A."/>
            <person name="Gournas C."/>
            <person name="Habgood R."/>
            <person name="Hainaut M."/>
            <person name="Harispe M.L."/>
            <person name="Henrissat B."/>
            <person name="Hilden K.S."/>
            <person name="Hope R."/>
            <person name="Hossain A."/>
            <person name="Karabika E."/>
            <person name="Karaffa L."/>
            <person name="Karanyi Z."/>
            <person name="Krasevec N."/>
            <person name="Kuo A."/>
            <person name="Kusch H."/>
            <person name="LaButti K."/>
            <person name="Lagendijk E.L."/>
            <person name="Lapidus A."/>
            <person name="Levasseur A."/>
            <person name="Lindquist E."/>
            <person name="Lipzen A."/>
            <person name="Logrieco A.F."/>
            <person name="MacCabe A."/>
            <person name="Maekelae M.R."/>
            <person name="Malavazi I."/>
            <person name="Melin P."/>
            <person name="Meyer V."/>
            <person name="Mielnichuk N."/>
            <person name="Miskei M."/>
            <person name="Molnar A.P."/>
            <person name="Mule G."/>
            <person name="Ngan C.Y."/>
            <person name="Orejas M."/>
            <person name="Orosz E."/>
            <person name="Ouedraogo J.P."/>
            <person name="Overkamp K.M."/>
            <person name="Park H.-S."/>
            <person name="Perrone G."/>
            <person name="Piumi F."/>
            <person name="Punt P.J."/>
            <person name="Ram A.F."/>
            <person name="Ramon A."/>
            <person name="Rauscher S."/>
            <person name="Record E."/>
            <person name="Riano-Pachon D.M."/>
            <person name="Robert V."/>
            <person name="Roehrig J."/>
            <person name="Ruller R."/>
            <person name="Salamov A."/>
            <person name="Salih N.S."/>
            <person name="Samson R.A."/>
            <person name="Sandor E."/>
            <person name="Sanguinetti M."/>
            <person name="Schuetze T."/>
            <person name="Sepcic K."/>
            <person name="Shelest E."/>
            <person name="Sherlock G."/>
            <person name="Sophianopoulou V."/>
            <person name="Squina F.M."/>
            <person name="Sun H."/>
            <person name="Susca A."/>
            <person name="Todd R.B."/>
            <person name="Tsang A."/>
            <person name="Unkles S.E."/>
            <person name="van de Wiele N."/>
            <person name="van Rossen-Uffink D."/>
            <person name="Oliveira J.V."/>
            <person name="Vesth T.C."/>
            <person name="Visser J."/>
            <person name="Yu J.-H."/>
            <person name="Zhou M."/>
            <person name="Andersen M.R."/>
            <person name="Archer D.B."/>
            <person name="Baker S.E."/>
            <person name="Benoit I."/>
            <person name="Brakhage A.A."/>
            <person name="Braus G.H."/>
            <person name="Fischer R."/>
            <person name="Frisvad J.C."/>
            <person name="Goldman G.H."/>
            <person name="Houbraken J."/>
            <person name="Oakley B."/>
            <person name="Pocsi I."/>
            <person name="Scazzocchio C."/>
            <person name="Seiboth B."/>
            <person name="vanKuyk P.A."/>
            <person name="Wortman J."/>
            <person name="Dyer P.S."/>
            <person name="Grigoriev I.V."/>
        </authorList>
    </citation>
    <scope>NUCLEOTIDE SEQUENCE [LARGE SCALE GENOMIC DNA]</scope>
    <source>
        <strain evidence="2">CBS 506.65</strain>
    </source>
</reference>
<organism evidence="1 2">
    <name type="scientific">Penicilliopsis zonata CBS 506.65</name>
    <dbReference type="NCBI Taxonomy" id="1073090"/>
    <lineage>
        <taxon>Eukaryota</taxon>
        <taxon>Fungi</taxon>
        <taxon>Dikarya</taxon>
        <taxon>Ascomycota</taxon>
        <taxon>Pezizomycotina</taxon>
        <taxon>Eurotiomycetes</taxon>
        <taxon>Eurotiomycetidae</taxon>
        <taxon>Eurotiales</taxon>
        <taxon>Aspergillaceae</taxon>
        <taxon>Penicilliopsis</taxon>
    </lineage>
</organism>
<name>A0A1L9SVF4_9EURO</name>
<accession>A0A1L9SVF4</accession>
<dbReference type="InterPro" id="IPR029058">
    <property type="entry name" value="AB_hydrolase_fold"/>
</dbReference>
<dbReference type="PANTHER" id="PTHR48098">
    <property type="entry name" value="ENTEROCHELIN ESTERASE-RELATED"/>
    <property type="match status" value="1"/>
</dbReference>
<keyword evidence="2" id="KW-1185">Reference proteome</keyword>
<dbReference type="RefSeq" id="XP_022585567.1">
    <property type="nucleotide sequence ID" value="XM_022721642.1"/>
</dbReference>
<gene>
    <name evidence="1" type="ORF">ASPZODRAFT_127061</name>
</gene>
<dbReference type="Proteomes" id="UP000184188">
    <property type="component" value="Unassembled WGS sequence"/>
</dbReference>
<dbReference type="EMBL" id="KV878336">
    <property type="protein sequence ID" value="OJJ51057.1"/>
    <property type="molecule type" value="Genomic_DNA"/>
</dbReference>
<dbReference type="InterPro" id="IPR050583">
    <property type="entry name" value="Mycobacterial_A85_antigen"/>
</dbReference>
<dbReference type="PANTHER" id="PTHR48098:SF1">
    <property type="entry name" value="DIACYLGLYCEROL ACYLTRANSFERASE_MYCOLYLTRANSFERASE AG85A"/>
    <property type="match status" value="1"/>
</dbReference>